<proteinExistence type="predicted"/>
<gene>
    <name evidence="1" type="ORF">POVWA2_011580</name>
</gene>
<accession>A0A1A8YN40</accession>
<reference evidence="2" key="1">
    <citation type="submission" date="2016-05" db="EMBL/GenBank/DDBJ databases">
        <authorList>
            <person name="Naeem Raeece"/>
        </authorList>
    </citation>
    <scope>NUCLEOTIDE SEQUENCE [LARGE SCALE GENOMIC DNA]</scope>
</reference>
<dbReference type="AlphaFoldDB" id="A0A1A8YN40"/>
<dbReference type="EMBL" id="FLRE01000042">
    <property type="protein sequence ID" value="SBT32810.1"/>
    <property type="molecule type" value="Genomic_DNA"/>
</dbReference>
<evidence type="ECO:0000313" key="1">
    <source>
        <dbReference type="EMBL" id="SBT32810.1"/>
    </source>
</evidence>
<protein>
    <submittedName>
        <fullName evidence="1">Bromodomain protein, putative</fullName>
    </submittedName>
</protein>
<dbReference type="Proteomes" id="UP000078550">
    <property type="component" value="Unassembled WGS sequence"/>
</dbReference>
<organism evidence="1 2">
    <name type="scientific">Plasmodium ovale wallikeri</name>
    <dbReference type="NCBI Taxonomy" id="864142"/>
    <lineage>
        <taxon>Eukaryota</taxon>
        <taxon>Sar</taxon>
        <taxon>Alveolata</taxon>
        <taxon>Apicomplexa</taxon>
        <taxon>Aconoidasida</taxon>
        <taxon>Haemosporida</taxon>
        <taxon>Plasmodiidae</taxon>
        <taxon>Plasmodium</taxon>
        <taxon>Plasmodium (Plasmodium)</taxon>
    </lineage>
</organism>
<evidence type="ECO:0000313" key="2">
    <source>
        <dbReference type="Proteomes" id="UP000078550"/>
    </source>
</evidence>
<name>A0A1A8YN40_PLAOA</name>
<sequence>MCFHDNGDKYKIKKKVRDDVHANAKMDAKVDAKVDAEVDAEIDAEVDAEEGGFVKLEDAPCRYSIMSDTSLHPRYTVSTIIRTSNLYASARSFNSRRSACTDCAPLFFFSFYHPLGTCMCASLSILSRTTSCHFAALPFC</sequence>